<evidence type="ECO:0000313" key="3">
    <source>
        <dbReference type="Proteomes" id="UP001327560"/>
    </source>
</evidence>
<dbReference type="AlphaFoldDB" id="A0AAQ3Q4N8"/>
<dbReference type="PANTHER" id="PTHR31286">
    <property type="entry name" value="GLYCINE-RICH CELL WALL STRUCTURAL PROTEIN 1.8-LIKE"/>
    <property type="match status" value="1"/>
</dbReference>
<dbReference type="GO" id="GO:0004519">
    <property type="term" value="F:endonuclease activity"/>
    <property type="evidence" value="ECO:0007669"/>
    <property type="project" value="UniProtKB-KW"/>
</dbReference>
<organism evidence="2 3">
    <name type="scientific">Canna indica</name>
    <name type="common">Indian-shot</name>
    <dbReference type="NCBI Taxonomy" id="4628"/>
    <lineage>
        <taxon>Eukaryota</taxon>
        <taxon>Viridiplantae</taxon>
        <taxon>Streptophyta</taxon>
        <taxon>Embryophyta</taxon>
        <taxon>Tracheophyta</taxon>
        <taxon>Spermatophyta</taxon>
        <taxon>Magnoliopsida</taxon>
        <taxon>Liliopsida</taxon>
        <taxon>Zingiberales</taxon>
        <taxon>Cannaceae</taxon>
        <taxon>Canna</taxon>
    </lineage>
</organism>
<keyword evidence="2" id="KW-0540">Nuclease</keyword>
<name>A0AAQ3Q4N8_9LILI</name>
<protein>
    <submittedName>
        <fullName evidence="2">Endonuclease/exonuclease/phosphatase</fullName>
    </submittedName>
</protein>
<proteinExistence type="predicted"/>
<evidence type="ECO:0000256" key="1">
    <source>
        <dbReference type="SAM" id="MobiDB-lite"/>
    </source>
</evidence>
<feature type="region of interest" description="Disordered" evidence="1">
    <location>
        <begin position="211"/>
        <end position="245"/>
    </location>
</feature>
<sequence length="245" mass="28101">MGDEAIGPQKKTFLLVLPREYTCRGKCLMNWETLHRQKDEGGVGLLNLHLHNYARLGGWLWKLRMKDYLPWTERYPLPGRVLQGGRSRNIWNAPNSWANLFKGADPNSKWRDSKELLEKVNKIQESAKGRVKISEMDLSQAQKGSKLTLYERIQEIPIWVQFPRLPDKYLNINVLAQVAIVVGKPLKIDKYTQSGSRGKFARKNSLEYKSFKSKKRKNTKESGALKDDDDPKRGKKGMSCSNPGS</sequence>
<dbReference type="EMBL" id="CP136891">
    <property type="protein sequence ID" value="WOK98460.1"/>
    <property type="molecule type" value="Genomic_DNA"/>
</dbReference>
<dbReference type="InterPro" id="IPR040256">
    <property type="entry name" value="At4g02000-like"/>
</dbReference>
<dbReference type="Proteomes" id="UP001327560">
    <property type="component" value="Chromosome 2"/>
</dbReference>
<keyword evidence="2" id="KW-0378">Hydrolase</keyword>
<feature type="compositionally biased region" description="Basic and acidic residues" evidence="1">
    <location>
        <begin position="219"/>
        <end position="232"/>
    </location>
</feature>
<accession>A0AAQ3Q4N8</accession>
<dbReference type="PANTHER" id="PTHR31286:SF99">
    <property type="entry name" value="DUF4283 DOMAIN-CONTAINING PROTEIN"/>
    <property type="match status" value="1"/>
</dbReference>
<evidence type="ECO:0000313" key="2">
    <source>
        <dbReference type="EMBL" id="WOK98460.1"/>
    </source>
</evidence>
<keyword evidence="2" id="KW-0255">Endonuclease</keyword>
<gene>
    <name evidence="2" type="ORF">Cni_G07172</name>
</gene>
<reference evidence="2 3" key="1">
    <citation type="submission" date="2023-10" db="EMBL/GenBank/DDBJ databases">
        <title>Chromosome-scale genome assembly provides insights into flower coloration mechanisms of Canna indica.</title>
        <authorList>
            <person name="Li C."/>
        </authorList>
    </citation>
    <scope>NUCLEOTIDE SEQUENCE [LARGE SCALE GENOMIC DNA]</scope>
    <source>
        <tissue evidence="2">Flower</tissue>
    </source>
</reference>
<keyword evidence="3" id="KW-1185">Reference proteome</keyword>